<keyword evidence="2" id="KW-1185">Reference proteome</keyword>
<evidence type="ECO:0000313" key="2">
    <source>
        <dbReference type="Proteomes" id="UP000789508"/>
    </source>
</evidence>
<protein>
    <submittedName>
        <fullName evidence="1">10558_t:CDS:1</fullName>
    </submittedName>
</protein>
<sequence length="72" mass="8128">FDGASALNLATESVEKVFPRARKNRQVAPLRVHGHRNAGNMQNDKIWKKKDLITSLNLESDITDIELEIDKA</sequence>
<proteinExistence type="predicted"/>
<reference evidence="1" key="1">
    <citation type="submission" date="2021-06" db="EMBL/GenBank/DDBJ databases">
        <authorList>
            <person name="Kallberg Y."/>
            <person name="Tangrot J."/>
            <person name="Rosling A."/>
        </authorList>
    </citation>
    <scope>NUCLEOTIDE SEQUENCE</scope>
    <source>
        <strain evidence="1">FL130A</strain>
    </source>
</reference>
<name>A0A9N9IJ59_9GLOM</name>
<organism evidence="1 2">
    <name type="scientific">Ambispora leptoticha</name>
    <dbReference type="NCBI Taxonomy" id="144679"/>
    <lineage>
        <taxon>Eukaryota</taxon>
        <taxon>Fungi</taxon>
        <taxon>Fungi incertae sedis</taxon>
        <taxon>Mucoromycota</taxon>
        <taxon>Glomeromycotina</taxon>
        <taxon>Glomeromycetes</taxon>
        <taxon>Archaeosporales</taxon>
        <taxon>Ambisporaceae</taxon>
        <taxon>Ambispora</taxon>
    </lineage>
</organism>
<dbReference type="AlphaFoldDB" id="A0A9N9IJ59"/>
<feature type="non-terminal residue" evidence="1">
    <location>
        <position position="72"/>
    </location>
</feature>
<feature type="non-terminal residue" evidence="1">
    <location>
        <position position="1"/>
    </location>
</feature>
<evidence type="ECO:0000313" key="1">
    <source>
        <dbReference type="EMBL" id="CAG8737939.1"/>
    </source>
</evidence>
<dbReference type="EMBL" id="CAJVPS010033809">
    <property type="protein sequence ID" value="CAG8737939.1"/>
    <property type="molecule type" value="Genomic_DNA"/>
</dbReference>
<accession>A0A9N9IJ59</accession>
<gene>
    <name evidence="1" type="ORF">ALEPTO_LOCUS12842</name>
</gene>
<comment type="caution">
    <text evidence="1">The sequence shown here is derived from an EMBL/GenBank/DDBJ whole genome shotgun (WGS) entry which is preliminary data.</text>
</comment>
<dbReference type="Proteomes" id="UP000789508">
    <property type="component" value="Unassembled WGS sequence"/>
</dbReference>